<dbReference type="PANTHER" id="PTHR43400">
    <property type="entry name" value="FUMARATE REDUCTASE"/>
    <property type="match status" value="1"/>
</dbReference>
<protein>
    <submittedName>
        <fullName evidence="6">FAD-dependent oxidoreductase</fullName>
    </submittedName>
</protein>
<accession>A0ABU7L701</accession>
<evidence type="ECO:0000313" key="7">
    <source>
        <dbReference type="Proteomes" id="UP001336020"/>
    </source>
</evidence>
<name>A0ABU7L701_9NOCA</name>
<keyword evidence="3" id="KW-0274">FAD</keyword>
<proteinExistence type="predicted"/>
<dbReference type="PANTHER" id="PTHR43400:SF10">
    <property type="entry name" value="3-OXOSTEROID 1-DEHYDROGENASE"/>
    <property type="match status" value="1"/>
</dbReference>
<reference evidence="6 7" key="1">
    <citation type="submission" date="2023-07" db="EMBL/GenBank/DDBJ databases">
        <authorList>
            <person name="Girao M."/>
            <person name="Carvalho M.F."/>
        </authorList>
    </citation>
    <scope>NUCLEOTIDE SEQUENCE [LARGE SCALE GENOMIC DNA]</scope>
    <source>
        <strain evidence="6 7">YIM65754</strain>
    </source>
</reference>
<evidence type="ECO:0000259" key="5">
    <source>
        <dbReference type="Pfam" id="PF00890"/>
    </source>
</evidence>
<dbReference type="EMBL" id="JAUTXY010000002">
    <property type="protein sequence ID" value="MEE2057315.1"/>
    <property type="molecule type" value="Genomic_DNA"/>
</dbReference>
<evidence type="ECO:0000256" key="1">
    <source>
        <dbReference type="ARBA" id="ARBA00001974"/>
    </source>
</evidence>
<dbReference type="Gene3D" id="3.50.50.60">
    <property type="entry name" value="FAD/NAD(P)-binding domain"/>
    <property type="match status" value="2"/>
</dbReference>
<keyword evidence="4" id="KW-0560">Oxidoreductase</keyword>
<gene>
    <name evidence="6" type="ORF">Q7514_07215</name>
</gene>
<evidence type="ECO:0000256" key="2">
    <source>
        <dbReference type="ARBA" id="ARBA00022630"/>
    </source>
</evidence>
<organism evidence="6 7">
    <name type="scientific">Rhodococcus artemisiae</name>
    <dbReference type="NCBI Taxonomy" id="714159"/>
    <lineage>
        <taxon>Bacteria</taxon>
        <taxon>Bacillati</taxon>
        <taxon>Actinomycetota</taxon>
        <taxon>Actinomycetes</taxon>
        <taxon>Mycobacteriales</taxon>
        <taxon>Nocardiaceae</taxon>
        <taxon>Rhodococcus</taxon>
    </lineage>
</organism>
<keyword evidence="2" id="KW-0285">Flavoprotein</keyword>
<dbReference type="InterPro" id="IPR003953">
    <property type="entry name" value="FAD-dep_OxRdtase_2_FAD-bd"/>
</dbReference>
<comment type="caution">
    <text evidence="6">The sequence shown here is derived from an EMBL/GenBank/DDBJ whole genome shotgun (WGS) entry which is preliminary data.</text>
</comment>
<dbReference type="Proteomes" id="UP001336020">
    <property type="component" value="Unassembled WGS sequence"/>
</dbReference>
<dbReference type="RefSeq" id="WP_330132561.1">
    <property type="nucleotide sequence ID" value="NZ_JAUTXY010000002.1"/>
</dbReference>
<dbReference type="InterPro" id="IPR050315">
    <property type="entry name" value="FAD-oxidoreductase_2"/>
</dbReference>
<dbReference type="PRINTS" id="PR00411">
    <property type="entry name" value="PNDRDTASEI"/>
</dbReference>
<dbReference type="InterPro" id="IPR036188">
    <property type="entry name" value="FAD/NAD-bd_sf"/>
</dbReference>
<comment type="cofactor">
    <cofactor evidence="1">
        <name>FAD</name>
        <dbReference type="ChEBI" id="CHEBI:57692"/>
    </cofactor>
</comment>
<feature type="domain" description="FAD-dependent oxidoreductase 2 FAD-binding" evidence="5">
    <location>
        <begin position="8"/>
        <end position="522"/>
    </location>
</feature>
<dbReference type="InterPro" id="IPR027477">
    <property type="entry name" value="Succ_DH/fumarate_Rdtase_cat_sf"/>
</dbReference>
<evidence type="ECO:0000313" key="6">
    <source>
        <dbReference type="EMBL" id="MEE2057315.1"/>
    </source>
</evidence>
<dbReference type="Pfam" id="PF00890">
    <property type="entry name" value="FAD_binding_2"/>
    <property type="match status" value="1"/>
</dbReference>
<dbReference type="SUPFAM" id="SSF56425">
    <property type="entry name" value="Succinate dehydrogenase/fumarate reductase flavoprotein, catalytic domain"/>
    <property type="match status" value="1"/>
</dbReference>
<evidence type="ECO:0000256" key="3">
    <source>
        <dbReference type="ARBA" id="ARBA00022827"/>
    </source>
</evidence>
<evidence type="ECO:0000256" key="4">
    <source>
        <dbReference type="ARBA" id="ARBA00023002"/>
    </source>
</evidence>
<keyword evidence="7" id="KW-1185">Reference proteome</keyword>
<sequence>MSESETYDVIVLGSGAAGLTAAFAAAHEGARVAVLEKNDRVGGTTAWSGGHVWIPNNPYMADIGASDSVEDAMTYLMSLGRGILDERLARAFVDAGPKMVRALADDGGVEFFAVPGLPDYHPSNPGGKPDGGRTLGQELFPFPTLGEWQDKVEVTPYYSPYLRMDETAIGCAVPKAPTDEEKAHREAEDLRGMGGGLVGHLLNACLRVGVTIEVSAAAHDLIIEDGRATGVVVETAAGRRTFQATRAVILATGGFEWNEEYRTAFLRGHVTKPASIPTNTGDGLRMAMRAGAALQNMREAWWIPITELPEGINSMNLEMINGDRTRPRSIMVNRTGRRFTNEAVSYNSVVGAFHQEDVTAFRYANLPAWLIFDHTYLTTYGSTGRPYTGTTPPWLVEAPTLRDLALALGIPGDELERTVDQWNANVAAGKDPHFGRGESAHDRWWGDPYKKGSIEGTLGPITDGPFYAMELTAGVIGTKGGPKVDEYARVIDLDGEVIGGLYAAGNVSSPTGASYGGPGGTLGPGMTFAWIAGRHAVGADR</sequence>
<dbReference type="SUPFAM" id="SSF51905">
    <property type="entry name" value="FAD/NAD(P)-binding domain"/>
    <property type="match status" value="1"/>
</dbReference>